<gene>
    <name evidence="5" type="ORF">H9702_01240</name>
</gene>
<sequence>MNIEERCAIIPCRTLSEQDHQALSLLYAPLIRHEALNLYETMLALSKSAHPVKDHEPFVLLGYSVERMEQLRQILERFLLLRTFMDPHDASYVYQLCPPMEGALFLRHEVLGRLYLNQLGTKAYERARMYFAADAPKNERLIEVSAVMDASTAFSQEGDEAFVQLRPPEPQQPLPFRFDVFLQGLERRFPVQLQTPQNMRLIAELALAHGLSEVQMRRLVNQCINPRTGAFNIELLRKKARGAHAAKPEKGRSPYDMPPVLFFQQKQHGVEVSRADRQLIESLMTRYHLPREVVNVLIESVLEKTNQSFARAYVEKVAGSWVRLGIDTLEKAQAQATDERKRKPMTESGELPKWYEQQGEPETRVDDEAIARMQKALRGE</sequence>
<comment type="caution">
    <text evidence="5">The sequence shown here is derived from an EMBL/GenBank/DDBJ whole genome shotgun (WGS) entry which is preliminary data.</text>
</comment>
<dbReference type="Pfam" id="PF25888">
    <property type="entry name" value="WHD_DnaB"/>
    <property type="match status" value="1"/>
</dbReference>
<dbReference type="Pfam" id="PF07261">
    <property type="entry name" value="DnaB_2"/>
    <property type="match status" value="1"/>
</dbReference>
<comment type="similarity">
    <text evidence="1">Belongs to the DnaB/DnaD family.</text>
</comment>
<organism evidence="5 6">
    <name type="scientific">Candidatus Merdibacter merdavium</name>
    <dbReference type="NCBI Taxonomy" id="2838692"/>
    <lineage>
        <taxon>Bacteria</taxon>
        <taxon>Bacillati</taxon>
        <taxon>Bacillota</taxon>
        <taxon>Erysipelotrichia</taxon>
        <taxon>Erysipelotrichales</taxon>
        <taxon>Erysipelotrichaceae</taxon>
        <taxon>Merdibacter</taxon>
    </lineage>
</organism>
<accession>A0A9D2NQN3</accession>
<reference evidence="5" key="2">
    <citation type="submission" date="2021-04" db="EMBL/GenBank/DDBJ databases">
        <authorList>
            <person name="Gilroy R."/>
        </authorList>
    </citation>
    <scope>NUCLEOTIDE SEQUENCE</scope>
    <source>
        <strain evidence="5">CHK187-11901</strain>
    </source>
</reference>
<evidence type="ECO:0000313" key="6">
    <source>
        <dbReference type="Proteomes" id="UP000823896"/>
    </source>
</evidence>
<reference evidence="5" key="1">
    <citation type="journal article" date="2021" name="PeerJ">
        <title>Extensive microbial diversity within the chicken gut microbiome revealed by metagenomics and culture.</title>
        <authorList>
            <person name="Gilroy R."/>
            <person name="Ravi A."/>
            <person name="Getino M."/>
            <person name="Pursley I."/>
            <person name="Horton D.L."/>
            <person name="Alikhan N.F."/>
            <person name="Baker D."/>
            <person name="Gharbi K."/>
            <person name="Hall N."/>
            <person name="Watson M."/>
            <person name="Adriaenssens E.M."/>
            <person name="Foster-Nyarko E."/>
            <person name="Jarju S."/>
            <person name="Secka A."/>
            <person name="Antonio M."/>
            <person name="Oren A."/>
            <person name="Chaudhuri R.R."/>
            <person name="La Ragione R."/>
            <person name="Hildebrand F."/>
            <person name="Pallen M.J."/>
        </authorList>
    </citation>
    <scope>NUCLEOTIDE SEQUENCE</scope>
    <source>
        <strain evidence="5">CHK187-11901</strain>
    </source>
</reference>
<name>A0A9D2NQN3_9FIRM</name>
<dbReference type="EMBL" id="DWWM01000006">
    <property type="protein sequence ID" value="HJC35741.1"/>
    <property type="molecule type" value="Genomic_DNA"/>
</dbReference>
<protein>
    <submittedName>
        <fullName evidence="5">DnaD domain protein</fullName>
    </submittedName>
</protein>
<dbReference type="InterPro" id="IPR034829">
    <property type="entry name" value="DnaD-like_sf"/>
</dbReference>
<feature type="domain" description="Replicative helicase loading/DNA remodeling protein DnaB N-terminal winged helix" evidence="4">
    <location>
        <begin position="16"/>
        <end position="131"/>
    </location>
</feature>
<dbReference type="InterPro" id="IPR058660">
    <property type="entry name" value="WHD_DnaB"/>
</dbReference>
<dbReference type="Proteomes" id="UP000823896">
    <property type="component" value="Unassembled WGS sequence"/>
</dbReference>
<evidence type="ECO:0000259" key="3">
    <source>
        <dbReference type="Pfam" id="PF07261"/>
    </source>
</evidence>
<evidence type="ECO:0000313" key="5">
    <source>
        <dbReference type="EMBL" id="HJC35741.1"/>
    </source>
</evidence>
<feature type="domain" description="DnaB/C C-terminal" evidence="3">
    <location>
        <begin position="265"/>
        <end position="335"/>
    </location>
</feature>
<feature type="region of interest" description="Disordered" evidence="2">
    <location>
        <begin position="333"/>
        <end position="366"/>
    </location>
</feature>
<proteinExistence type="inferred from homology"/>
<evidence type="ECO:0000256" key="1">
    <source>
        <dbReference type="ARBA" id="ARBA00093462"/>
    </source>
</evidence>
<dbReference type="InterPro" id="IPR006343">
    <property type="entry name" value="DnaB/C_C"/>
</dbReference>
<evidence type="ECO:0000259" key="4">
    <source>
        <dbReference type="Pfam" id="PF25888"/>
    </source>
</evidence>
<dbReference type="AlphaFoldDB" id="A0A9D2NQN3"/>
<evidence type="ECO:0000256" key="2">
    <source>
        <dbReference type="SAM" id="MobiDB-lite"/>
    </source>
</evidence>
<dbReference type="Gene3D" id="1.10.10.630">
    <property type="entry name" value="DnaD domain-like"/>
    <property type="match status" value="1"/>
</dbReference>